<sequence>MSNSYRIISLENRTSLDVLDIYKDSEDYSSLILFRHPEESDWFTAPYVGVWAALDLIRKVANLGADAELIEKLVAKRLANERSNKECLTSHQ</sequence>
<dbReference type="EMBL" id="JABFTP020000103">
    <property type="protein sequence ID" value="KAL3277987.1"/>
    <property type="molecule type" value="Genomic_DNA"/>
</dbReference>
<evidence type="ECO:0000313" key="1">
    <source>
        <dbReference type="EMBL" id="KAL3277987.1"/>
    </source>
</evidence>
<gene>
    <name evidence="1" type="ORF">HHI36_013329</name>
</gene>
<protein>
    <submittedName>
        <fullName evidence="1">Uncharacterized protein</fullName>
    </submittedName>
</protein>
<reference evidence="1 2" key="1">
    <citation type="journal article" date="2021" name="BMC Biol.">
        <title>Horizontally acquired antibacterial genes associated with adaptive radiation of ladybird beetles.</title>
        <authorList>
            <person name="Li H.S."/>
            <person name="Tang X.F."/>
            <person name="Huang Y.H."/>
            <person name="Xu Z.Y."/>
            <person name="Chen M.L."/>
            <person name="Du X.Y."/>
            <person name="Qiu B.Y."/>
            <person name="Chen P.T."/>
            <person name="Zhang W."/>
            <person name="Slipinski A."/>
            <person name="Escalona H.E."/>
            <person name="Waterhouse R.M."/>
            <person name="Zwick A."/>
            <person name="Pang H."/>
        </authorList>
    </citation>
    <scope>NUCLEOTIDE SEQUENCE [LARGE SCALE GENOMIC DNA]</scope>
    <source>
        <strain evidence="1">SYSU2018</strain>
    </source>
</reference>
<proteinExistence type="predicted"/>
<accession>A0ABD2NH04</accession>
<dbReference type="AlphaFoldDB" id="A0ABD2NH04"/>
<organism evidence="1 2">
    <name type="scientific">Cryptolaemus montrouzieri</name>
    <dbReference type="NCBI Taxonomy" id="559131"/>
    <lineage>
        <taxon>Eukaryota</taxon>
        <taxon>Metazoa</taxon>
        <taxon>Ecdysozoa</taxon>
        <taxon>Arthropoda</taxon>
        <taxon>Hexapoda</taxon>
        <taxon>Insecta</taxon>
        <taxon>Pterygota</taxon>
        <taxon>Neoptera</taxon>
        <taxon>Endopterygota</taxon>
        <taxon>Coleoptera</taxon>
        <taxon>Polyphaga</taxon>
        <taxon>Cucujiformia</taxon>
        <taxon>Coccinelloidea</taxon>
        <taxon>Coccinellidae</taxon>
        <taxon>Scymninae</taxon>
        <taxon>Scymnini</taxon>
        <taxon>Cryptolaemus</taxon>
    </lineage>
</organism>
<comment type="caution">
    <text evidence="1">The sequence shown here is derived from an EMBL/GenBank/DDBJ whole genome shotgun (WGS) entry which is preliminary data.</text>
</comment>
<evidence type="ECO:0000313" key="2">
    <source>
        <dbReference type="Proteomes" id="UP001516400"/>
    </source>
</evidence>
<name>A0ABD2NH04_9CUCU</name>
<keyword evidence="2" id="KW-1185">Reference proteome</keyword>
<dbReference type="Proteomes" id="UP001516400">
    <property type="component" value="Unassembled WGS sequence"/>
</dbReference>